<reference evidence="3" key="2">
    <citation type="submission" date="2017-12" db="EMBL/GenBank/DDBJ databases">
        <title>Genome sequence of the Bar-tailed Godwit (Limosa lapponica baueri).</title>
        <authorList>
            <person name="Lima N.C.B."/>
            <person name="Parody-Merino A.M."/>
            <person name="Battley P.F."/>
            <person name="Fidler A.E."/>
            <person name="Prosdocimi F."/>
        </authorList>
    </citation>
    <scope>NUCLEOTIDE SEQUENCE [LARGE SCALE GENOMIC DNA]</scope>
</reference>
<evidence type="ECO:0000313" key="2">
    <source>
        <dbReference type="EMBL" id="PKU40295.1"/>
    </source>
</evidence>
<accession>A0A2I0U2Q6</accession>
<organism evidence="2 3">
    <name type="scientific">Limosa lapponica baueri</name>
    <dbReference type="NCBI Taxonomy" id="1758121"/>
    <lineage>
        <taxon>Eukaryota</taxon>
        <taxon>Metazoa</taxon>
        <taxon>Chordata</taxon>
        <taxon>Craniata</taxon>
        <taxon>Vertebrata</taxon>
        <taxon>Euteleostomi</taxon>
        <taxon>Archelosauria</taxon>
        <taxon>Archosauria</taxon>
        <taxon>Dinosauria</taxon>
        <taxon>Saurischia</taxon>
        <taxon>Theropoda</taxon>
        <taxon>Coelurosauria</taxon>
        <taxon>Aves</taxon>
        <taxon>Neognathae</taxon>
        <taxon>Neoaves</taxon>
        <taxon>Charadriiformes</taxon>
        <taxon>Scolopacidae</taxon>
        <taxon>Limosa</taxon>
    </lineage>
</organism>
<sequence length="117" mass="13008">MLRSSLSAWQPPGWLLYNVQTILRWVDRALPHKDILHKSSQPPQFTLDWGLSSSGVFSGLKIDLDTLVKKLDLDSRTIVSSGRGPRLRDSRAGESSSPGSIGSESGNWEEIIEPFVF</sequence>
<name>A0A2I0U2Q6_LIMLA</name>
<dbReference type="EMBL" id="KZ506299">
    <property type="protein sequence ID" value="PKU40295.1"/>
    <property type="molecule type" value="Genomic_DNA"/>
</dbReference>
<dbReference type="Proteomes" id="UP000233556">
    <property type="component" value="Unassembled WGS sequence"/>
</dbReference>
<keyword evidence="3" id="KW-1185">Reference proteome</keyword>
<gene>
    <name evidence="2" type="ORF">llap_9403</name>
</gene>
<protein>
    <submittedName>
        <fullName evidence="2">Uncharacterized protein</fullName>
    </submittedName>
</protein>
<dbReference type="AlphaFoldDB" id="A0A2I0U2Q6"/>
<feature type="compositionally biased region" description="Low complexity" evidence="1">
    <location>
        <begin position="93"/>
        <end position="106"/>
    </location>
</feature>
<evidence type="ECO:0000256" key="1">
    <source>
        <dbReference type="SAM" id="MobiDB-lite"/>
    </source>
</evidence>
<proteinExistence type="predicted"/>
<reference evidence="3" key="1">
    <citation type="submission" date="2017-11" db="EMBL/GenBank/DDBJ databases">
        <authorList>
            <person name="Lima N.C."/>
            <person name="Parody-Merino A.M."/>
            <person name="Battley P.F."/>
            <person name="Fidler A.E."/>
            <person name="Prosdocimi F."/>
        </authorList>
    </citation>
    <scope>NUCLEOTIDE SEQUENCE [LARGE SCALE GENOMIC DNA]</scope>
</reference>
<evidence type="ECO:0000313" key="3">
    <source>
        <dbReference type="Proteomes" id="UP000233556"/>
    </source>
</evidence>
<feature type="region of interest" description="Disordered" evidence="1">
    <location>
        <begin position="79"/>
        <end position="110"/>
    </location>
</feature>